<keyword evidence="5" id="KW-1185">Reference proteome</keyword>
<organism evidence="4 5">
    <name type="scientific">Alkalimonas collagenimarina</name>
    <dbReference type="NCBI Taxonomy" id="400390"/>
    <lineage>
        <taxon>Bacteria</taxon>
        <taxon>Pseudomonadati</taxon>
        <taxon>Pseudomonadota</taxon>
        <taxon>Gammaproteobacteria</taxon>
        <taxon>Alkalimonas</taxon>
    </lineage>
</organism>
<evidence type="ECO:0000313" key="5">
    <source>
        <dbReference type="Proteomes" id="UP001231616"/>
    </source>
</evidence>
<dbReference type="Pfam" id="PF00722">
    <property type="entry name" value="Glyco_hydro_16"/>
    <property type="match status" value="1"/>
</dbReference>
<dbReference type="SUPFAM" id="SSF49899">
    <property type="entry name" value="Concanavalin A-like lectins/glucanases"/>
    <property type="match status" value="1"/>
</dbReference>
<sequence>MKQHTLGTLLALGLSFSAVSQADYFRDDFSWGINGNIWFARVGDNGSPFGCTFSPNMITPSSHGITLALEQGQCSELQSRNSYRHGRVQGSLKTGNTPGTVASIFTYTSWWDEPERAWQEIDIEFLPSLGNVVHTNVIYQPYDGEYQSWEQDIDLTPYGLNIQQNLLTIGFEWGEQQIRWFVYDADGFEQTIRTVYKASGTGPLAADQIPAYAWPVDHAKIMINHWHGDNSEEAGYFPGHYSGEAAWAYYDFIEYIPH</sequence>
<accession>A0ABT9GW94</accession>
<evidence type="ECO:0000313" key="4">
    <source>
        <dbReference type="EMBL" id="MDP4535324.1"/>
    </source>
</evidence>
<evidence type="ECO:0000256" key="1">
    <source>
        <dbReference type="ARBA" id="ARBA00006865"/>
    </source>
</evidence>
<protein>
    <submittedName>
        <fullName evidence="4">Family 16 glycosylhydrolase</fullName>
    </submittedName>
</protein>
<dbReference type="Gene3D" id="2.60.120.200">
    <property type="match status" value="1"/>
</dbReference>
<dbReference type="PROSITE" id="PS51762">
    <property type="entry name" value="GH16_2"/>
    <property type="match status" value="1"/>
</dbReference>
<comment type="similarity">
    <text evidence="1">Belongs to the glycosyl hydrolase 16 family.</text>
</comment>
<evidence type="ECO:0000259" key="3">
    <source>
        <dbReference type="PROSITE" id="PS51762"/>
    </source>
</evidence>
<dbReference type="InterPro" id="IPR013320">
    <property type="entry name" value="ConA-like_dom_sf"/>
</dbReference>
<feature type="chain" id="PRO_5046784381" evidence="2">
    <location>
        <begin position="23"/>
        <end position="258"/>
    </location>
</feature>
<comment type="caution">
    <text evidence="4">The sequence shown here is derived from an EMBL/GenBank/DDBJ whole genome shotgun (WGS) entry which is preliminary data.</text>
</comment>
<dbReference type="Proteomes" id="UP001231616">
    <property type="component" value="Unassembled WGS sequence"/>
</dbReference>
<name>A0ABT9GW94_9GAMM</name>
<dbReference type="RefSeq" id="WP_305892589.1">
    <property type="nucleotide sequence ID" value="NZ_JAUZVZ010000004.1"/>
</dbReference>
<evidence type="ECO:0000256" key="2">
    <source>
        <dbReference type="SAM" id="SignalP"/>
    </source>
</evidence>
<proteinExistence type="inferred from homology"/>
<feature type="signal peptide" evidence="2">
    <location>
        <begin position="1"/>
        <end position="22"/>
    </location>
</feature>
<gene>
    <name evidence="4" type="ORF">Q3O60_03875</name>
</gene>
<dbReference type="EMBL" id="JAUZVZ010000004">
    <property type="protein sequence ID" value="MDP4535324.1"/>
    <property type="molecule type" value="Genomic_DNA"/>
</dbReference>
<feature type="domain" description="GH16" evidence="3">
    <location>
        <begin position="14"/>
        <end position="256"/>
    </location>
</feature>
<keyword evidence="2" id="KW-0732">Signal</keyword>
<reference evidence="4 5" key="1">
    <citation type="submission" date="2023-08" db="EMBL/GenBank/DDBJ databases">
        <authorList>
            <person name="Joshi A."/>
            <person name="Thite S."/>
        </authorList>
    </citation>
    <scope>NUCLEOTIDE SEQUENCE [LARGE SCALE GENOMIC DNA]</scope>
    <source>
        <strain evidence="4 5">AC40</strain>
    </source>
</reference>
<dbReference type="InterPro" id="IPR000757">
    <property type="entry name" value="Beta-glucanase-like"/>
</dbReference>